<protein>
    <submittedName>
        <fullName evidence="1">ATP-binding protein</fullName>
    </submittedName>
</protein>
<keyword evidence="1" id="KW-0067">ATP-binding</keyword>
<dbReference type="SUPFAM" id="SSF55874">
    <property type="entry name" value="ATPase domain of HSP90 chaperone/DNA topoisomerase II/histidine kinase"/>
    <property type="match status" value="1"/>
</dbReference>
<dbReference type="InterPro" id="IPR036890">
    <property type="entry name" value="HATPase_C_sf"/>
</dbReference>
<evidence type="ECO:0000313" key="1">
    <source>
        <dbReference type="EMBL" id="MFC0227946.1"/>
    </source>
</evidence>
<name>A0ABV6EG20_9GAMM</name>
<dbReference type="RefSeq" id="WP_380677045.1">
    <property type="nucleotide sequence ID" value="NZ_CP173186.1"/>
</dbReference>
<dbReference type="GO" id="GO:0005524">
    <property type="term" value="F:ATP binding"/>
    <property type="evidence" value="ECO:0007669"/>
    <property type="project" value="UniProtKB-KW"/>
</dbReference>
<dbReference type="EMBL" id="JBHLXG010000017">
    <property type="protein sequence ID" value="MFC0227946.1"/>
    <property type="molecule type" value="Genomic_DNA"/>
</dbReference>
<sequence>MSQEIPENRPHLKYQETENLIKDINDKLKKGEVTEAALSTDEKVLARVTDGIYRQPASALRELISNAYDADAENVEIQTDVPRFSNMIIRDDGNGMSVESLTNLIYHIGGSVKNNSSRRVTGITDNQDVTRSPIKKRKLIGKIGIGLFSVAQLTREFTIVTKQRNTDYYLIADVFLNNYSEQQLDEYEKRGSSFETGQVKIRTEHTENTLAHGTDIILKNIKKSARDQLKSVEVWMQESSIESDEPTTTKTKTLVDTPSFHIGCSHNIDDSEIFRDPSIPWSDNDEPKDKFAKLYSSIVQRAATTVAPRLETDLDNYLNMIWTLSLSVPIDYIEIHPFLLTGNDYPSVYKISNLPKGKAEEIILLPNESISEKFSLKTPVTSTGFNVRIDGIQLFRPIKFSNIPSTHAAVKKPILFIGSANPDLSKISKTDSGGDLAFEAYILWCPRVIPREHNGVILRIHNASGVLFDSNFMKYQVAEHVIKGQLTIEIFVRQGLDSALNIDRESFNISHPHYQIITRWLHEALRQVIGKYKEIKRSVTSSNKDEKNATFSGNLDRIVKDVSIIVKKDIDDIIPVNISEDNVQFNNDNSGTLFIKKSDFSSWSESSKSRSISIQYTEQKTRAIIQVLGLFDLLDNLTQQRQSELFQAIVKVLSTEE</sequence>
<evidence type="ECO:0000313" key="2">
    <source>
        <dbReference type="Proteomes" id="UP001589792"/>
    </source>
</evidence>
<dbReference type="Pfam" id="PF13589">
    <property type="entry name" value="HATPase_c_3"/>
    <property type="match status" value="1"/>
</dbReference>
<comment type="caution">
    <text evidence="1">The sequence shown here is derived from an EMBL/GenBank/DDBJ whole genome shotgun (WGS) entry which is preliminary data.</text>
</comment>
<dbReference type="Gene3D" id="3.30.565.10">
    <property type="entry name" value="Histidine kinase-like ATPase, C-terminal domain"/>
    <property type="match status" value="1"/>
</dbReference>
<gene>
    <name evidence="1" type="ORF">ACFFJ3_15820</name>
</gene>
<keyword evidence="2" id="KW-1185">Reference proteome</keyword>
<keyword evidence="1" id="KW-0547">Nucleotide-binding</keyword>
<accession>A0ABV6EG20</accession>
<proteinExistence type="predicted"/>
<organism evidence="1 2">
    <name type="scientific">Serratia aquatilis</name>
    <dbReference type="NCBI Taxonomy" id="1737515"/>
    <lineage>
        <taxon>Bacteria</taxon>
        <taxon>Pseudomonadati</taxon>
        <taxon>Pseudomonadota</taxon>
        <taxon>Gammaproteobacteria</taxon>
        <taxon>Enterobacterales</taxon>
        <taxon>Yersiniaceae</taxon>
        <taxon>Serratia</taxon>
    </lineage>
</organism>
<dbReference type="Proteomes" id="UP001589792">
    <property type="component" value="Unassembled WGS sequence"/>
</dbReference>
<reference evidence="1 2" key="1">
    <citation type="submission" date="2024-09" db="EMBL/GenBank/DDBJ databases">
        <authorList>
            <person name="Sun Q."/>
            <person name="Mori K."/>
        </authorList>
    </citation>
    <scope>NUCLEOTIDE SEQUENCE [LARGE SCALE GENOMIC DNA]</scope>
    <source>
        <strain evidence="1 2">CCM 8626</strain>
    </source>
</reference>